<dbReference type="AlphaFoldDB" id="A0AAV7P953"/>
<evidence type="ECO:0000256" key="1">
    <source>
        <dbReference type="SAM" id="MobiDB-lite"/>
    </source>
</evidence>
<evidence type="ECO:0000313" key="3">
    <source>
        <dbReference type="Proteomes" id="UP001066276"/>
    </source>
</evidence>
<dbReference type="EMBL" id="JANPWB010000011">
    <property type="protein sequence ID" value="KAJ1124274.1"/>
    <property type="molecule type" value="Genomic_DNA"/>
</dbReference>
<comment type="caution">
    <text evidence="2">The sequence shown here is derived from an EMBL/GenBank/DDBJ whole genome shotgun (WGS) entry which is preliminary data.</text>
</comment>
<reference evidence="2" key="1">
    <citation type="journal article" date="2022" name="bioRxiv">
        <title>Sequencing and chromosome-scale assembly of the giantPleurodeles waltlgenome.</title>
        <authorList>
            <person name="Brown T."/>
            <person name="Elewa A."/>
            <person name="Iarovenko S."/>
            <person name="Subramanian E."/>
            <person name="Araus A.J."/>
            <person name="Petzold A."/>
            <person name="Susuki M."/>
            <person name="Suzuki K.-i.T."/>
            <person name="Hayashi T."/>
            <person name="Toyoda A."/>
            <person name="Oliveira C."/>
            <person name="Osipova E."/>
            <person name="Leigh N.D."/>
            <person name="Simon A."/>
            <person name="Yun M.H."/>
        </authorList>
    </citation>
    <scope>NUCLEOTIDE SEQUENCE</scope>
    <source>
        <strain evidence="2">20211129_DDA</strain>
        <tissue evidence="2">Liver</tissue>
    </source>
</reference>
<gene>
    <name evidence="2" type="ORF">NDU88_002735</name>
</gene>
<protein>
    <submittedName>
        <fullName evidence="2">Uncharacterized protein</fullName>
    </submittedName>
</protein>
<name>A0AAV7P953_PLEWA</name>
<accession>A0AAV7P953</accession>
<sequence>MEKRGAPDIALSRHRPDWAPRCPLFCAKRGGGTLLSLFVLRNARQGGQQQLDLHMRLRPRLSFPFVRALLLAVPTCRGARTAAGASRSQVCRESGPGSSDTSPELRRLVQGPAFFPRPHLDVIFASCGAELF</sequence>
<organism evidence="2 3">
    <name type="scientific">Pleurodeles waltl</name>
    <name type="common">Iberian ribbed newt</name>
    <dbReference type="NCBI Taxonomy" id="8319"/>
    <lineage>
        <taxon>Eukaryota</taxon>
        <taxon>Metazoa</taxon>
        <taxon>Chordata</taxon>
        <taxon>Craniata</taxon>
        <taxon>Vertebrata</taxon>
        <taxon>Euteleostomi</taxon>
        <taxon>Amphibia</taxon>
        <taxon>Batrachia</taxon>
        <taxon>Caudata</taxon>
        <taxon>Salamandroidea</taxon>
        <taxon>Salamandridae</taxon>
        <taxon>Pleurodelinae</taxon>
        <taxon>Pleurodeles</taxon>
    </lineage>
</organism>
<evidence type="ECO:0000313" key="2">
    <source>
        <dbReference type="EMBL" id="KAJ1124274.1"/>
    </source>
</evidence>
<dbReference type="Proteomes" id="UP001066276">
    <property type="component" value="Chromosome 7"/>
</dbReference>
<feature type="region of interest" description="Disordered" evidence="1">
    <location>
        <begin position="81"/>
        <end position="104"/>
    </location>
</feature>
<proteinExistence type="predicted"/>
<keyword evidence="3" id="KW-1185">Reference proteome</keyword>